<evidence type="ECO:0000256" key="2">
    <source>
        <dbReference type="ARBA" id="ARBA00023015"/>
    </source>
</evidence>
<feature type="domain" description="RNA polymerase sigma-70 region 2" evidence="7">
    <location>
        <begin position="27"/>
        <end position="94"/>
    </location>
</feature>
<evidence type="ECO:0000256" key="6">
    <source>
        <dbReference type="RuleBase" id="RU000716"/>
    </source>
</evidence>
<dbReference type="InterPro" id="IPR013325">
    <property type="entry name" value="RNA_pol_sigma_r2"/>
</dbReference>
<dbReference type="RefSeq" id="WP_153825214.1">
    <property type="nucleotide sequence ID" value="NZ_WJIE01000032.1"/>
</dbReference>
<evidence type="ECO:0000256" key="5">
    <source>
        <dbReference type="ARBA" id="ARBA00023163"/>
    </source>
</evidence>
<sequence length="184" mass="20639">MSEGAEDGDISLVERVLAGDRSAADALVREHQPGILRLVRRYVRRAEDAEDVAQRAFLNAFEKLADFRRESSFRTWLYRIAVHVALNHVRGASREGPTADMDDLPAFTSSLETSRLVAAEVWGRVAARLEELPPKQRLAVELRLFHELSFREIAALADCSEDSAKVNFHHGIKRLRGLVPDPNA</sequence>
<comment type="similarity">
    <text evidence="1 6">Belongs to the sigma-70 factor family. ECF subfamily.</text>
</comment>
<accession>A0A6N7Q408</accession>
<dbReference type="InterPro" id="IPR013249">
    <property type="entry name" value="RNA_pol_sigma70_r4_t2"/>
</dbReference>
<dbReference type="InterPro" id="IPR036388">
    <property type="entry name" value="WH-like_DNA-bd_sf"/>
</dbReference>
<dbReference type="GO" id="GO:0016987">
    <property type="term" value="F:sigma factor activity"/>
    <property type="evidence" value="ECO:0007669"/>
    <property type="project" value="UniProtKB-KW"/>
</dbReference>
<dbReference type="SUPFAM" id="SSF88659">
    <property type="entry name" value="Sigma3 and sigma4 domains of RNA polymerase sigma factors"/>
    <property type="match status" value="1"/>
</dbReference>
<dbReference type="PANTHER" id="PTHR43133:SF53">
    <property type="entry name" value="ECF RNA POLYMERASE SIGMA-E FACTOR"/>
    <property type="match status" value="1"/>
</dbReference>
<dbReference type="PROSITE" id="PS01063">
    <property type="entry name" value="SIGMA70_ECF"/>
    <property type="match status" value="1"/>
</dbReference>
<keyword evidence="2 6" id="KW-0805">Transcription regulation</keyword>
<dbReference type="InterPro" id="IPR007627">
    <property type="entry name" value="RNA_pol_sigma70_r2"/>
</dbReference>
<evidence type="ECO:0000256" key="3">
    <source>
        <dbReference type="ARBA" id="ARBA00023082"/>
    </source>
</evidence>
<organism evidence="9 10">
    <name type="scientific">Polyangium spumosum</name>
    <dbReference type="NCBI Taxonomy" id="889282"/>
    <lineage>
        <taxon>Bacteria</taxon>
        <taxon>Pseudomonadati</taxon>
        <taxon>Myxococcota</taxon>
        <taxon>Polyangia</taxon>
        <taxon>Polyangiales</taxon>
        <taxon>Polyangiaceae</taxon>
        <taxon>Polyangium</taxon>
    </lineage>
</organism>
<keyword evidence="10" id="KW-1185">Reference proteome</keyword>
<dbReference type="Pfam" id="PF04542">
    <property type="entry name" value="Sigma70_r2"/>
    <property type="match status" value="1"/>
</dbReference>
<gene>
    <name evidence="9" type="ORF">GF068_42020</name>
</gene>
<dbReference type="GO" id="GO:0003677">
    <property type="term" value="F:DNA binding"/>
    <property type="evidence" value="ECO:0007669"/>
    <property type="project" value="UniProtKB-KW"/>
</dbReference>
<dbReference type="Pfam" id="PF08281">
    <property type="entry name" value="Sigma70_r4_2"/>
    <property type="match status" value="1"/>
</dbReference>
<dbReference type="NCBIfam" id="TIGR02937">
    <property type="entry name" value="sigma70-ECF"/>
    <property type="match status" value="1"/>
</dbReference>
<evidence type="ECO:0000256" key="4">
    <source>
        <dbReference type="ARBA" id="ARBA00023125"/>
    </source>
</evidence>
<name>A0A6N7Q408_9BACT</name>
<dbReference type="GO" id="GO:0006352">
    <property type="term" value="P:DNA-templated transcription initiation"/>
    <property type="evidence" value="ECO:0007669"/>
    <property type="project" value="InterPro"/>
</dbReference>
<dbReference type="InterPro" id="IPR014284">
    <property type="entry name" value="RNA_pol_sigma-70_dom"/>
</dbReference>
<protein>
    <recommendedName>
        <fullName evidence="6">RNA polymerase sigma factor</fullName>
    </recommendedName>
</protein>
<comment type="caution">
    <text evidence="9">The sequence shown here is derived from an EMBL/GenBank/DDBJ whole genome shotgun (WGS) entry which is preliminary data.</text>
</comment>
<dbReference type="InterPro" id="IPR000838">
    <property type="entry name" value="RNA_pol_sigma70_ECF_CS"/>
</dbReference>
<evidence type="ECO:0000256" key="1">
    <source>
        <dbReference type="ARBA" id="ARBA00010641"/>
    </source>
</evidence>
<dbReference type="Gene3D" id="1.10.10.10">
    <property type="entry name" value="Winged helix-like DNA-binding domain superfamily/Winged helix DNA-binding domain"/>
    <property type="match status" value="1"/>
</dbReference>
<proteinExistence type="inferred from homology"/>
<dbReference type="InterPro" id="IPR039425">
    <property type="entry name" value="RNA_pol_sigma-70-like"/>
</dbReference>
<dbReference type="Proteomes" id="UP000440224">
    <property type="component" value="Unassembled WGS sequence"/>
</dbReference>
<reference evidence="9 10" key="1">
    <citation type="submission" date="2019-10" db="EMBL/GenBank/DDBJ databases">
        <title>A soil myxobacterium in the family Polyangiaceae.</title>
        <authorList>
            <person name="Li Y."/>
            <person name="Wang J."/>
        </authorList>
    </citation>
    <scope>NUCLEOTIDE SEQUENCE [LARGE SCALE GENOMIC DNA]</scope>
    <source>
        <strain evidence="9 10">DSM 14734</strain>
    </source>
</reference>
<evidence type="ECO:0000259" key="7">
    <source>
        <dbReference type="Pfam" id="PF04542"/>
    </source>
</evidence>
<dbReference type="EMBL" id="WJIE01000032">
    <property type="protein sequence ID" value="MRG98447.1"/>
    <property type="molecule type" value="Genomic_DNA"/>
</dbReference>
<feature type="domain" description="RNA polymerase sigma factor 70 region 4 type 2" evidence="8">
    <location>
        <begin position="125"/>
        <end position="175"/>
    </location>
</feature>
<evidence type="ECO:0000259" key="8">
    <source>
        <dbReference type="Pfam" id="PF08281"/>
    </source>
</evidence>
<dbReference type="Gene3D" id="1.10.1740.10">
    <property type="match status" value="1"/>
</dbReference>
<dbReference type="OrthoDB" id="5508845at2"/>
<dbReference type="InterPro" id="IPR013324">
    <property type="entry name" value="RNA_pol_sigma_r3/r4-like"/>
</dbReference>
<dbReference type="AlphaFoldDB" id="A0A6N7Q408"/>
<dbReference type="PANTHER" id="PTHR43133">
    <property type="entry name" value="RNA POLYMERASE ECF-TYPE SIGMA FACTO"/>
    <property type="match status" value="1"/>
</dbReference>
<keyword evidence="5 6" id="KW-0804">Transcription</keyword>
<keyword evidence="4 6" id="KW-0238">DNA-binding</keyword>
<keyword evidence="3 6" id="KW-0731">Sigma factor</keyword>
<evidence type="ECO:0000313" key="10">
    <source>
        <dbReference type="Proteomes" id="UP000440224"/>
    </source>
</evidence>
<evidence type="ECO:0000313" key="9">
    <source>
        <dbReference type="EMBL" id="MRG98447.1"/>
    </source>
</evidence>
<dbReference type="SUPFAM" id="SSF88946">
    <property type="entry name" value="Sigma2 domain of RNA polymerase sigma factors"/>
    <property type="match status" value="1"/>
</dbReference>